<feature type="coiled-coil region" evidence="1">
    <location>
        <begin position="956"/>
        <end position="1024"/>
    </location>
</feature>
<dbReference type="GO" id="GO:0016887">
    <property type="term" value="F:ATP hydrolysis activity"/>
    <property type="evidence" value="ECO:0007669"/>
    <property type="project" value="InterPro"/>
</dbReference>
<evidence type="ECO:0000313" key="4">
    <source>
        <dbReference type="Proteomes" id="UP000216001"/>
    </source>
</evidence>
<keyword evidence="1" id="KW-0175">Coiled coil</keyword>
<dbReference type="AlphaFoldDB" id="A0A264VRP6"/>
<evidence type="ECO:0000259" key="2">
    <source>
        <dbReference type="Pfam" id="PF13476"/>
    </source>
</evidence>
<dbReference type="InterPro" id="IPR027417">
    <property type="entry name" value="P-loop_NTPase"/>
</dbReference>
<feature type="coiled-coil region" evidence="1">
    <location>
        <begin position="571"/>
        <end position="654"/>
    </location>
</feature>
<dbReference type="GO" id="GO:0006302">
    <property type="term" value="P:double-strand break repair"/>
    <property type="evidence" value="ECO:0007669"/>
    <property type="project" value="InterPro"/>
</dbReference>
<dbReference type="Gene3D" id="3.40.50.300">
    <property type="entry name" value="P-loop containing nucleotide triphosphate hydrolases"/>
    <property type="match status" value="2"/>
</dbReference>
<feature type="coiled-coil region" evidence="1">
    <location>
        <begin position="716"/>
        <end position="778"/>
    </location>
</feature>
<dbReference type="InterPro" id="IPR038729">
    <property type="entry name" value="Rad50/SbcC_AAA"/>
</dbReference>
<feature type="coiled-coil region" evidence="1">
    <location>
        <begin position="299"/>
        <end position="326"/>
    </location>
</feature>
<evidence type="ECO:0000256" key="1">
    <source>
        <dbReference type="SAM" id="Coils"/>
    </source>
</evidence>
<dbReference type="Proteomes" id="UP000216001">
    <property type="component" value="Unassembled WGS sequence"/>
</dbReference>
<name>A0A264VRP6_PRORE</name>
<dbReference type="PANTHER" id="PTHR32114">
    <property type="entry name" value="ABC TRANSPORTER ABCH.3"/>
    <property type="match status" value="1"/>
</dbReference>
<organism evidence="3 4">
    <name type="scientific">Providencia rettgeri</name>
    <dbReference type="NCBI Taxonomy" id="587"/>
    <lineage>
        <taxon>Bacteria</taxon>
        <taxon>Pseudomonadati</taxon>
        <taxon>Pseudomonadota</taxon>
        <taxon>Gammaproteobacteria</taxon>
        <taxon>Enterobacterales</taxon>
        <taxon>Morganellaceae</taxon>
        <taxon>Providencia</taxon>
    </lineage>
</organism>
<dbReference type="Pfam" id="PF13558">
    <property type="entry name" value="SbcC_Walker_B"/>
    <property type="match status" value="1"/>
</dbReference>
<reference evidence="3 4" key="1">
    <citation type="submission" date="2017-07" db="EMBL/GenBank/DDBJ databases">
        <title>blaIMP-27 on transferable plasmids in Proteus mirabilis and Providencia rettgeri.</title>
        <authorList>
            <person name="Potter R."/>
        </authorList>
    </citation>
    <scope>NUCLEOTIDE SEQUENCE [LARGE SCALE GENOMIC DNA]</scope>
    <source>
        <strain evidence="3 4">PR1</strain>
    </source>
</reference>
<dbReference type="GO" id="GO:0016874">
    <property type="term" value="F:ligase activity"/>
    <property type="evidence" value="ECO:0007669"/>
    <property type="project" value="UniProtKB-KW"/>
</dbReference>
<accession>A0A264VRP6</accession>
<dbReference type="PANTHER" id="PTHR32114:SF2">
    <property type="entry name" value="ABC TRANSPORTER ABCH.3"/>
    <property type="match status" value="1"/>
</dbReference>
<comment type="caution">
    <text evidence="3">The sequence shown here is derived from an EMBL/GenBank/DDBJ whole genome shotgun (WGS) entry which is preliminary data.</text>
</comment>
<evidence type="ECO:0000313" key="3">
    <source>
        <dbReference type="EMBL" id="OZS73989.1"/>
    </source>
</evidence>
<proteinExistence type="predicted"/>
<dbReference type="SUPFAM" id="SSF52540">
    <property type="entry name" value="P-loop containing nucleoside triphosphate hydrolases"/>
    <property type="match status" value="1"/>
</dbReference>
<dbReference type="EMBL" id="NOWC01000016">
    <property type="protein sequence ID" value="OZS73989.1"/>
    <property type="molecule type" value="Genomic_DNA"/>
</dbReference>
<protein>
    <submittedName>
        <fullName evidence="3">ATP-dependent carboligase</fullName>
    </submittedName>
</protein>
<sequence>MKILSLRLKNINSLRGEWKIDFTEEPFASNGLFAITGATGAGKTTLLDAICLALYHRTPRLKTISNAQNELMTRHTGECLAEVEFEVKGKAYRAFWSQRRAGGKPDGNLQQPKAELATVTDGKILTVKITEIKELVAQITGLDYERFTKSILLSQGDFAAFLNASEKERADLLEEITGTEIYSQISIYVFNQHKQAKIDLDLLKAKAQSINLLTEAEHQELLAQQNHLLEQETQTKQQRARHQQGVNWWQQYHQLTQRMQSLDDELKKNELEFQAAQPQLKRLADSAPAESLRPLWQEVERLQLQLTEYTNKQQRLQLSLQTQQAERAPLQEKLLKSQSEYQQHLDFAKQQHQLIDETVRPLDNQIAQLKQQQSEITQQIEQQHTTLQQKQHLVNETQSQIQNAHIELKKHNLFLEAHPKDAELSSQIGSWQQQGHFIFELADKLASLHNKQQILSNGVAQLQRQQQLQTEKLAQKRLELERSTVAFKKQEETYKQNQEKHNVNTINQHIEQLQARLQHAKLLPLILSQCLNTQTQKQKEIQKDAELAQSITATQKELSIALTRINELAPRVKLTNDKLQLEQKIVSLEHERQQLIAGNPCPLCGATEHPAVNDYQSIHLSETQQQLIELTDKLDQLKQQQAQLESQLHTQKQRQNENLQQQLQTNEQFDAFNQQWQKTCEQALTPELAQNEQAVTLLVNQLTDQLATQQRIVADMAALEREYQQAKHHLHEQQASFTQLQSELLLVEERLKNQTQQLDELQKEHNQLQQRKQIQIEQWQSTLDPFNLSAPDKDKFDEWFREVTQRSERFNNQKMAAQTLSQQIEVNNATLKVESAQLRILTQQIEQEENQLKQIELGLEQKIAQRKTLLSGLAISQFIQKLNDKQTMLFQTQEQLSKQLNEIDKAIASMNGSYQEVIDASEKTKLAQKQANTLFSQSLTDSPFSHQQAFLDALISHEEKQQLEELKQRISQARIQCETRYKEGLQAIEALNQQRIADFSALTETQLQTVVTQLDEEIKQINQKQGQIINQLSADKQLRHQQQDLLQEIEKSQLSYDDWSYLSLLIGSAEGDKFRRYAQGLTLDCLVSLANQQLEKLHGRYLLQRSHQANLELQVIDGWQADSIRDIKTLSGGESFLVSLALALALSDMVSHRTQLESLFLDEGFGTLDAETLDIALDALESLNASGKTIGVISHVEAMKERIPVQIAVKKGNGLGFSELPAQYRIS</sequence>
<keyword evidence="3" id="KW-0436">Ligase</keyword>
<dbReference type="RefSeq" id="WP_094961947.1">
    <property type="nucleotide sequence ID" value="NZ_NOWC01000016.1"/>
</dbReference>
<feature type="coiled-coil region" evidence="1">
    <location>
        <begin position="831"/>
        <end position="865"/>
    </location>
</feature>
<feature type="domain" description="Rad50/SbcC-type AAA" evidence="2">
    <location>
        <begin position="5"/>
        <end position="231"/>
    </location>
</feature>
<dbReference type="Pfam" id="PF13476">
    <property type="entry name" value="AAA_23"/>
    <property type="match status" value="1"/>
</dbReference>
<feature type="coiled-coil region" evidence="1">
    <location>
        <begin position="362"/>
        <end position="407"/>
    </location>
</feature>
<gene>
    <name evidence="3" type="ORF">CHI95_13990</name>
</gene>